<comment type="cofactor">
    <cofactor evidence="1">
        <name>Mg(2+)</name>
        <dbReference type="ChEBI" id="CHEBI:18420"/>
    </cofactor>
</comment>
<evidence type="ECO:0000256" key="5">
    <source>
        <dbReference type="ARBA" id="ARBA00022475"/>
    </source>
</evidence>
<dbReference type="GO" id="GO:0008033">
    <property type="term" value="P:tRNA processing"/>
    <property type="evidence" value="ECO:0007669"/>
    <property type="project" value="UniProtKB-KW"/>
</dbReference>
<dbReference type="AlphaFoldDB" id="A0A6M1RS31"/>
<keyword evidence="15" id="KW-0460">Magnesium</keyword>
<comment type="caution">
    <text evidence="20">The sequence shown here is derived from an EMBL/GenBank/DDBJ whole genome shotgun (WGS) entry which is preliminary data.</text>
</comment>
<dbReference type="Gene3D" id="2.40.50.140">
    <property type="entry name" value="Nucleic acid-binding proteins"/>
    <property type="match status" value="1"/>
</dbReference>
<evidence type="ECO:0000256" key="10">
    <source>
        <dbReference type="ARBA" id="ARBA00022722"/>
    </source>
</evidence>
<dbReference type="GO" id="GO:0004519">
    <property type="term" value="F:endonuclease activity"/>
    <property type="evidence" value="ECO:0007669"/>
    <property type="project" value="UniProtKB-KW"/>
</dbReference>
<keyword evidence="13" id="KW-0255">Endonuclease</keyword>
<gene>
    <name evidence="20" type="ORF">G4L39_02690</name>
</gene>
<reference evidence="20 21" key="1">
    <citation type="submission" date="2020-02" db="EMBL/GenBank/DDBJ databases">
        <title>Draft genome sequence of Limisphaera ngatamarikiensis NGM72.4T, a thermophilic Verrucomicrobia grouped in subdivision 3.</title>
        <authorList>
            <person name="Carere C.R."/>
            <person name="Steen J."/>
            <person name="Hugenholtz P."/>
            <person name="Stott M.B."/>
        </authorList>
    </citation>
    <scope>NUCLEOTIDE SEQUENCE [LARGE SCALE GENOMIC DNA]</scope>
    <source>
        <strain evidence="20 21">NGM72.4</strain>
    </source>
</reference>
<keyword evidence="6" id="KW-0963">Cytoplasm</keyword>
<evidence type="ECO:0000256" key="11">
    <source>
        <dbReference type="ARBA" id="ARBA00022723"/>
    </source>
</evidence>
<dbReference type="GO" id="GO:0046872">
    <property type="term" value="F:metal ion binding"/>
    <property type="evidence" value="ECO:0007669"/>
    <property type="project" value="UniProtKB-KW"/>
</dbReference>
<feature type="domain" description="S1 motif" evidence="19">
    <location>
        <begin position="176"/>
        <end position="270"/>
    </location>
</feature>
<keyword evidence="12" id="KW-0699">rRNA-binding</keyword>
<dbReference type="GO" id="GO:0016787">
    <property type="term" value="F:hydrolase activity"/>
    <property type="evidence" value="ECO:0007669"/>
    <property type="project" value="UniProtKB-KW"/>
</dbReference>
<evidence type="ECO:0000256" key="8">
    <source>
        <dbReference type="ARBA" id="ARBA00022552"/>
    </source>
</evidence>
<feature type="compositionally biased region" description="Low complexity" evidence="18">
    <location>
        <begin position="75"/>
        <end position="84"/>
    </location>
</feature>
<evidence type="ECO:0000256" key="3">
    <source>
        <dbReference type="ARBA" id="ARBA00005663"/>
    </source>
</evidence>
<dbReference type="InterPro" id="IPR019307">
    <property type="entry name" value="RNA-bd_AU-1/RNase_E/G"/>
</dbReference>
<dbReference type="PANTHER" id="PTHR30001:SF1">
    <property type="entry name" value="RIBONUCLEASE E_G-LIKE PROTEIN, CHLOROPLASTIC"/>
    <property type="match status" value="1"/>
</dbReference>
<evidence type="ECO:0000313" key="20">
    <source>
        <dbReference type="EMBL" id="NGO38304.1"/>
    </source>
</evidence>
<evidence type="ECO:0000256" key="7">
    <source>
        <dbReference type="ARBA" id="ARBA00022519"/>
    </source>
</evidence>
<dbReference type="EMBL" id="JAAKYA010000014">
    <property type="protein sequence ID" value="NGO38304.1"/>
    <property type="molecule type" value="Genomic_DNA"/>
</dbReference>
<evidence type="ECO:0000259" key="19">
    <source>
        <dbReference type="SMART" id="SM00316"/>
    </source>
</evidence>
<keyword evidence="9" id="KW-0819">tRNA processing</keyword>
<dbReference type="GO" id="GO:0019843">
    <property type="term" value="F:rRNA binding"/>
    <property type="evidence" value="ECO:0007669"/>
    <property type="project" value="UniProtKB-KW"/>
</dbReference>
<evidence type="ECO:0000256" key="2">
    <source>
        <dbReference type="ARBA" id="ARBA00004496"/>
    </source>
</evidence>
<protein>
    <recommendedName>
        <fullName evidence="4">Ribonuclease G</fullName>
    </recommendedName>
</protein>
<evidence type="ECO:0000256" key="15">
    <source>
        <dbReference type="ARBA" id="ARBA00022842"/>
    </source>
</evidence>
<evidence type="ECO:0000256" key="14">
    <source>
        <dbReference type="ARBA" id="ARBA00022801"/>
    </source>
</evidence>
<evidence type="ECO:0000313" key="21">
    <source>
        <dbReference type="Proteomes" id="UP000477311"/>
    </source>
</evidence>
<evidence type="ECO:0000256" key="9">
    <source>
        <dbReference type="ARBA" id="ARBA00022694"/>
    </source>
</evidence>
<dbReference type="InterPro" id="IPR003029">
    <property type="entry name" value="S1_domain"/>
</dbReference>
<evidence type="ECO:0000256" key="12">
    <source>
        <dbReference type="ARBA" id="ARBA00022730"/>
    </source>
</evidence>
<dbReference type="GO" id="GO:0005737">
    <property type="term" value="C:cytoplasm"/>
    <property type="evidence" value="ECO:0007669"/>
    <property type="project" value="UniProtKB-SubCell"/>
</dbReference>
<keyword evidence="7" id="KW-0997">Cell inner membrane</keyword>
<evidence type="ECO:0000256" key="17">
    <source>
        <dbReference type="ARBA" id="ARBA00023136"/>
    </source>
</evidence>
<keyword evidence="10" id="KW-0540">Nuclease</keyword>
<dbReference type="InterPro" id="IPR004659">
    <property type="entry name" value="RNase_E/G"/>
</dbReference>
<keyword evidence="8" id="KW-0698">rRNA processing</keyword>
<dbReference type="Gene3D" id="3.40.1260.20">
    <property type="entry name" value="Ribonuclease E, catalytic domain"/>
    <property type="match status" value="1"/>
</dbReference>
<feature type="compositionally biased region" description="Basic and acidic residues" evidence="18">
    <location>
        <begin position="45"/>
        <end position="57"/>
    </location>
</feature>
<dbReference type="SMART" id="SM00316">
    <property type="entry name" value="S1"/>
    <property type="match status" value="1"/>
</dbReference>
<dbReference type="Pfam" id="PF10150">
    <property type="entry name" value="RNase_E_G"/>
    <property type="match status" value="1"/>
</dbReference>
<sequence length="658" mass="75582">MSERSFSRRRRSLRFRPAGGLGAVSPKAQAEARDARAAATSPSVEPERLFDKRHEQEIEQAQNVAYGLPPEGEPAEATPTAPGGEFREPHPEVPERVEEEKEYEPIPVEPPPQGFVESLRAMADKIVQKVQRLLKPAPKVHKEIIINVEALETRVALLENGQLEEFNIERTSEERLVGSIFKGRVRNLEDGLKAAFVDIGFEKNAFLHYWDIVPNPLDSGVEIVEREGRKRERPRITQKDVPRLYPPGSEIIVQVTKGPIGNKGPRVTTNLVLPGRFLVLLPYNDQCGISRKIENPQERQRLKKILRELNIPEGMGVIMRTAGEGQQKRYFVRDLAWLLEEWRQIEERCRTLPTPACVFQEPDLIERTVRDFLTDDVERIVVDDAKAEQRIRELIGRISRRSVNKVKLYTDPVPIFDRFGITKQLETAFARVVHLKSGGYIVVDETEALVAIDVNTGRHKLGGKDQESTILRTNLEAADEIVRQLRLRNMGGIIVLDFIDMKSRRDQQAVYQRIKEGLKRDRAKTHVLPISQLGLMEMTRQRHTESVQAAIYDDCPYCRGRGKVKTPLSMSVEIQRKITEILRRRPRDESDFQLRILVHPQVFERLRTEDEKLLIELEKRYFGKLTFRADPSLHIEEFRVFNALTNEELAHIKPSHAD</sequence>
<evidence type="ECO:0000256" key="13">
    <source>
        <dbReference type="ARBA" id="ARBA00022759"/>
    </source>
</evidence>
<organism evidence="20 21">
    <name type="scientific">Limisphaera ngatamarikiensis</name>
    <dbReference type="NCBI Taxonomy" id="1324935"/>
    <lineage>
        <taxon>Bacteria</taxon>
        <taxon>Pseudomonadati</taxon>
        <taxon>Verrucomicrobiota</taxon>
        <taxon>Verrucomicrobiia</taxon>
        <taxon>Limisphaerales</taxon>
        <taxon>Limisphaeraceae</taxon>
        <taxon>Limisphaera</taxon>
    </lineage>
</organism>
<dbReference type="RefSeq" id="WP_165105705.1">
    <property type="nucleotide sequence ID" value="NZ_JAAKYA010000014.1"/>
</dbReference>
<dbReference type="SUPFAM" id="SSF50249">
    <property type="entry name" value="Nucleic acid-binding proteins"/>
    <property type="match status" value="1"/>
</dbReference>
<comment type="subcellular location">
    <subcellularLocation>
        <location evidence="2">Cytoplasm</location>
    </subcellularLocation>
</comment>
<accession>A0A6M1RS31</accession>
<name>A0A6M1RS31_9BACT</name>
<dbReference type="Pfam" id="PF20833">
    <property type="entry name" value="RNase_E_G_Thio"/>
    <property type="match status" value="1"/>
</dbReference>
<keyword evidence="14" id="KW-0378">Hydrolase</keyword>
<keyword evidence="11" id="KW-0479">Metal-binding</keyword>
<evidence type="ECO:0000256" key="16">
    <source>
        <dbReference type="ARBA" id="ARBA00022884"/>
    </source>
</evidence>
<dbReference type="NCBIfam" id="TIGR00757">
    <property type="entry name" value="RNaseEG"/>
    <property type="match status" value="1"/>
</dbReference>
<dbReference type="CDD" id="cd04453">
    <property type="entry name" value="S1_RNase_E"/>
    <property type="match status" value="1"/>
</dbReference>
<comment type="similarity">
    <text evidence="3">Belongs to the RNase E/G family. RNase G subfamily.</text>
</comment>
<dbReference type="Proteomes" id="UP000477311">
    <property type="component" value="Unassembled WGS sequence"/>
</dbReference>
<dbReference type="GO" id="GO:0006364">
    <property type="term" value="P:rRNA processing"/>
    <property type="evidence" value="ECO:0007669"/>
    <property type="project" value="UniProtKB-KW"/>
</dbReference>
<evidence type="ECO:0000256" key="1">
    <source>
        <dbReference type="ARBA" id="ARBA00001946"/>
    </source>
</evidence>
<feature type="compositionally biased region" description="Basic and acidic residues" evidence="18">
    <location>
        <begin position="85"/>
        <end position="99"/>
    </location>
</feature>
<dbReference type="InterPro" id="IPR012340">
    <property type="entry name" value="NA-bd_OB-fold"/>
</dbReference>
<evidence type="ECO:0000256" key="4">
    <source>
        <dbReference type="ARBA" id="ARBA00017719"/>
    </source>
</evidence>
<dbReference type="InterPro" id="IPR048583">
    <property type="entry name" value="RNase_E_G_thioredoxin-like"/>
</dbReference>
<keyword evidence="5" id="KW-1003">Cell membrane</keyword>
<keyword evidence="21" id="KW-1185">Reference proteome</keyword>
<keyword evidence="16" id="KW-0694">RNA-binding</keyword>
<evidence type="ECO:0000256" key="18">
    <source>
        <dbReference type="SAM" id="MobiDB-lite"/>
    </source>
</evidence>
<feature type="region of interest" description="Disordered" evidence="18">
    <location>
        <begin position="1"/>
        <end position="110"/>
    </location>
</feature>
<keyword evidence="17" id="KW-0472">Membrane</keyword>
<dbReference type="PANTHER" id="PTHR30001">
    <property type="entry name" value="RIBONUCLEASE"/>
    <property type="match status" value="1"/>
</dbReference>
<evidence type="ECO:0000256" key="6">
    <source>
        <dbReference type="ARBA" id="ARBA00022490"/>
    </source>
</evidence>
<dbReference type="GO" id="GO:0004540">
    <property type="term" value="F:RNA nuclease activity"/>
    <property type="evidence" value="ECO:0007669"/>
    <property type="project" value="InterPro"/>
</dbReference>
<proteinExistence type="inferred from homology"/>